<evidence type="ECO:0000256" key="1">
    <source>
        <dbReference type="SAM" id="Phobius"/>
    </source>
</evidence>
<proteinExistence type="predicted"/>
<gene>
    <name evidence="2" type="ORF">GCM10022246_14670</name>
</gene>
<name>A0ABP7PAI6_9SPHI</name>
<reference evidence="3" key="1">
    <citation type="journal article" date="2019" name="Int. J. Syst. Evol. Microbiol.">
        <title>The Global Catalogue of Microorganisms (GCM) 10K type strain sequencing project: providing services to taxonomists for standard genome sequencing and annotation.</title>
        <authorList>
            <consortium name="The Broad Institute Genomics Platform"/>
            <consortium name="The Broad Institute Genome Sequencing Center for Infectious Disease"/>
            <person name="Wu L."/>
            <person name="Ma J."/>
        </authorList>
    </citation>
    <scope>NUCLEOTIDE SEQUENCE [LARGE SCALE GENOMIC DNA]</scope>
    <source>
        <strain evidence="3">JCM 17338</strain>
    </source>
</reference>
<keyword evidence="1" id="KW-0472">Membrane</keyword>
<feature type="transmembrane region" description="Helical" evidence="1">
    <location>
        <begin position="126"/>
        <end position="145"/>
    </location>
</feature>
<protein>
    <recommendedName>
        <fullName evidence="4">DUF3278 domain-containing protein</fullName>
    </recommendedName>
</protein>
<evidence type="ECO:0000313" key="2">
    <source>
        <dbReference type="EMBL" id="GAA3962477.1"/>
    </source>
</evidence>
<sequence length="204" mass="24325">MVMNFDDLKNEWNADNAEANNVSEAMLKVKEARTPIDIIRRKMKHEFNYQIVVLVIMALLPYCFNFSANMKHIYLAFYAITCGFTAYYFLKFYRFYKNSYDMSLDSRKSILWFYYEMKLNIELYKALTYIVAFIGFAFIAIYLFVEKASIFARIVGKLSPVYILLNCFISILIIGVITELWAWYYYGKYLKRVQKVVDELDFEN</sequence>
<keyword evidence="1" id="KW-0812">Transmembrane</keyword>
<feature type="transmembrane region" description="Helical" evidence="1">
    <location>
        <begin position="73"/>
        <end position="90"/>
    </location>
</feature>
<organism evidence="2 3">
    <name type="scientific">Pedobacter ginsengiterrae</name>
    <dbReference type="NCBI Taxonomy" id="871696"/>
    <lineage>
        <taxon>Bacteria</taxon>
        <taxon>Pseudomonadati</taxon>
        <taxon>Bacteroidota</taxon>
        <taxon>Sphingobacteriia</taxon>
        <taxon>Sphingobacteriales</taxon>
        <taxon>Sphingobacteriaceae</taxon>
        <taxon>Pedobacter</taxon>
    </lineage>
</organism>
<keyword evidence="3" id="KW-1185">Reference proteome</keyword>
<dbReference type="Proteomes" id="UP001501081">
    <property type="component" value="Unassembled WGS sequence"/>
</dbReference>
<feature type="transmembrane region" description="Helical" evidence="1">
    <location>
        <begin position="161"/>
        <end position="186"/>
    </location>
</feature>
<comment type="caution">
    <text evidence="2">The sequence shown here is derived from an EMBL/GenBank/DDBJ whole genome shotgun (WGS) entry which is preliminary data.</text>
</comment>
<keyword evidence="1" id="KW-1133">Transmembrane helix</keyword>
<evidence type="ECO:0000313" key="3">
    <source>
        <dbReference type="Proteomes" id="UP001501081"/>
    </source>
</evidence>
<accession>A0ABP7PAI6</accession>
<feature type="transmembrane region" description="Helical" evidence="1">
    <location>
        <begin position="47"/>
        <end position="67"/>
    </location>
</feature>
<dbReference type="EMBL" id="BAABAK010000006">
    <property type="protein sequence ID" value="GAA3962477.1"/>
    <property type="molecule type" value="Genomic_DNA"/>
</dbReference>
<evidence type="ECO:0008006" key="4">
    <source>
        <dbReference type="Google" id="ProtNLM"/>
    </source>
</evidence>